<comment type="caution">
    <text evidence="1">The sequence shown here is derived from an EMBL/GenBank/DDBJ whole genome shotgun (WGS) entry which is preliminary data.</text>
</comment>
<dbReference type="AlphaFoldDB" id="A0AAV3ZFX2"/>
<sequence>MADQAVASFPPTGTTSEVITGRCFLERSDQHRKNRRCLICKGDLQLGPRTTDSWGLTRHRLGQFNPSLRADIFTQMVTQMKSRKIKGAVTLDNREIPIFPHRSHRPAYILYIETPLSSNCYNVYGHDVERQGEMEGGN</sequence>
<evidence type="ECO:0000313" key="2">
    <source>
        <dbReference type="Proteomes" id="UP000735302"/>
    </source>
</evidence>
<accession>A0AAV3ZFX2</accession>
<organism evidence="1 2">
    <name type="scientific">Plakobranchus ocellatus</name>
    <dbReference type="NCBI Taxonomy" id="259542"/>
    <lineage>
        <taxon>Eukaryota</taxon>
        <taxon>Metazoa</taxon>
        <taxon>Spiralia</taxon>
        <taxon>Lophotrochozoa</taxon>
        <taxon>Mollusca</taxon>
        <taxon>Gastropoda</taxon>
        <taxon>Heterobranchia</taxon>
        <taxon>Euthyneura</taxon>
        <taxon>Panpulmonata</taxon>
        <taxon>Sacoglossa</taxon>
        <taxon>Placobranchoidea</taxon>
        <taxon>Plakobranchidae</taxon>
        <taxon>Plakobranchus</taxon>
    </lineage>
</organism>
<gene>
    <name evidence="1" type="ORF">PoB_002074900</name>
</gene>
<protein>
    <submittedName>
        <fullName evidence="1">Uncharacterized protein</fullName>
    </submittedName>
</protein>
<reference evidence="1 2" key="1">
    <citation type="journal article" date="2021" name="Elife">
        <title>Chloroplast acquisition without the gene transfer in kleptoplastic sea slugs, Plakobranchus ocellatus.</title>
        <authorList>
            <person name="Maeda T."/>
            <person name="Takahashi S."/>
            <person name="Yoshida T."/>
            <person name="Shimamura S."/>
            <person name="Takaki Y."/>
            <person name="Nagai Y."/>
            <person name="Toyoda A."/>
            <person name="Suzuki Y."/>
            <person name="Arimoto A."/>
            <person name="Ishii H."/>
            <person name="Satoh N."/>
            <person name="Nishiyama T."/>
            <person name="Hasebe M."/>
            <person name="Maruyama T."/>
            <person name="Minagawa J."/>
            <person name="Obokata J."/>
            <person name="Shigenobu S."/>
        </authorList>
    </citation>
    <scope>NUCLEOTIDE SEQUENCE [LARGE SCALE GENOMIC DNA]</scope>
</reference>
<evidence type="ECO:0000313" key="1">
    <source>
        <dbReference type="EMBL" id="GFN94243.1"/>
    </source>
</evidence>
<name>A0AAV3ZFX2_9GAST</name>
<proteinExistence type="predicted"/>
<dbReference type="Proteomes" id="UP000735302">
    <property type="component" value="Unassembled WGS sequence"/>
</dbReference>
<keyword evidence="2" id="KW-1185">Reference proteome</keyword>
<dbReference type="EMBL" id="BLXT01002422">
    <property type="protein sequence ID" value="GFN94243.1"/>
    <property type="molecule type" value="Genomic_DNA"/>
</dbReference>